<dbReference type="Pfam" id="PF14670">
    <property type="entry name" value="FXa_inhibition"/>
    <property type="match status" value="1"/>
</dbReference>
<gene>
    <name evidence="1" type="ORF">M9458_010189</name>
</gene>
<accession>A0ABD0RFK7</accession>
<reference evidence="1 2" key="1">
    <citation type="submission" date="2024-05" db="EMBL/GenBank/DDBJ databases">
        <title>Genome sequencing and assembly of Indian major carp, Cirrhinus mrigala (Hamilton, 1822).</title>
        <authorList>
            <person name="Mohindra V."/>
            <person name="Chowdhury L.M."/>
            <person name="Lal K."/>
            <person name="Jena J.K."/>
        </authorList>
    </citation>
    <scope>NUCLEOTIDE SEQUENCE [LARGE SCALE GENOMIC DNA]</scope>
    <source>
        <strain evidence="1">CM1030</strain>
        <tissue evidence="1">Blood</tissue>
    </source>
</reference>
<keyword evidence="2" id="KW-1185">Reference proteome</keyword>
<protein>
    <submittedName>
        <fullName evidence="1">Uncharacterized protein</fullName>
    </submittedName>
</protein>
<proteinExistence type="predicted"/>
<name>A0ABD0RFK7_CIRMR</name>
<comment type="caution">
    <text evidence="1">The sequence shown here is derived from an EMBL/GenBank/DDBJ whole genome shotgun (WGS) entry which is preliminary data.</text>
</comment>
<evidence type="ECO:0000313" key="1">
    <source>
        <dbReference type="EMBL" id="KAL0196617.1"/>
    </source>
</evidence>
<dbReference type="EMBL" id="JAMKFB020000004">
    <property type="protein sequence ID" value="KAL0196617.1"/>
    <property type="molecule type" value="Genomic_DNA"/>
</dbReference>
<feature type="non-terminal residue" evidence="1">
    <location>
        <position position="1"/>
    </location>
</feature>
<sequence>VTSPCALKNGGCSHLCLLSPVKPYYQCACPTGVQLLDDNKSCRDGERLVGFIS</sequence>
<dbReference type="FunFam" id="2.10.25.10:FF:000381">
    <property type="entry name" value="Low-density lipoprotein receptor-related protein 6"/>
    <property type="match status" value="1"/>
</dbReference>
<dbReference type="Gene3D" id="2.10.25.10">
    <property type="entry name" value="Laminin"/>
    <property type="match status" value="1"/>
</dbReference>
<dbReference type="Proteomes" id="UP001529510">
    <property type="component" value="Unassembled WGS sequence"/>
</dbReference>
<dbReference type="AlphaFoldDB" id="A0ABD0RFK7"/>
<dbReference type="SUPFAM" id="SSF57196">
    <property type="entry name" value="EGF/Laminin"/>
    <property type="match status" value="1"/>
</dbReference>
<organism evidence="1 2">
    <name type="scientific">Cirrhinus mrigala</name>
    <name type="common">Mrigala</name>
    <dbReference type="NCBI Taxonomy" id="683832"/>
    <lineage>
        <taxon>Eukaryota</taxon>
        <taxon>Metazoa</taxon>
        <taxon>Chordata</taxon>
        <taxon>Craniata</taxon>
        <taxon>Vertebrata</taxon>
        <taxon>Euteleostomi</taxon>
        <taxon>Actinopterygii</taxon>
        <taxon>Neopterygii</taxon>
        <taxon>Teleostei</taxon>
        <taxon>Ostariophysi</taxon>
        <taxon>Cypriniformes</taxon>
        <taxon>Cyprinidae</taxon>
        <taxon>Labeoninae</taxon>
        <taxon>Labeonini</taxon>
        <taxon>Cirrhinus</taxon>
    </lineage>
</organism>
<evidence type="ECO:0000313" key="2">
    <source>
        <dbReference type="Proteomes" id="UP001529510"/>
    </source>
</evidence>